<dbReference type="InterPro" id="IPR004154">
    <property type="entry name" value="Anticodon-bd"/>
</dbReference>
<evidence type="ECO:0000256" key="3">
    <source>
        <dbReference type="ARBA" id="ARBA00030619"/>
    </source>
</evidence>
<dbReference type="SUPFAM" id="SSF52954">
    <property type="entry name" value="Class II aaRS ABD-related"/>
    <property type="match status" value="1"/>
</dbReference>
<dbReference type="EMBL" id="MHQM01000001">
    <property type="protein sequence ID" value="OHA04333.1"/>
    <property type="molecule type" value="Genomic_DNA"/>
</dbReference>
<comment type="similarity">
    <text evidence="1">Belongs to the class-II aminoacyl-tRNA synthetase family.</text>
</comment>
<dbReference type="GO" id="GO:0005737">
    <property type="term" value="C:cytoplasm"/>
    <property type="evidence" value="ECO:0007669"/>
    <property type="project" value="InterPro"/>
</dbReference>
<dbReference type="PANTHER" id="PTHR43707:SF1">
    <property type="entry name" value="HISTIDINE--TRNA LIGASE, MITOCHONDRIAL-RELATED"/>
    <property type="match status" value="1"/>
</dbReference>
<name>A0A1G2KXZ4_9BACT</name>
<dbReference type="AlphaFoldDB" id="A0A1G2KXZ4"/>
<organism evidence="7 8">
    <name type="scientific">Candidatus Sungbacteria bacterium RIFCSPHIGHO2_02_FULL_52_23</name>
    <dbReference type="NCBI Taxonomy" id="1802274"/>
    <lineage>
        <taxon>Bacteria</taxon>
        <taxon>Candidatus Sungiibacteriota</taxon>
    </lineage>
</organism>
<evidence type="ECO:0000256" key="2">
    <source>
        <dbReference type="ARBA" id="ARBA00023146"/>
    </source>
</evidence>
<dbReference type="Gene3D" id="3.30.930.10">
    <property type="entry name" value="Bira Bifunctional Protein, Domain 2"/>
    <property type="match status" value="2"/>
</dbReference>
<dbReference type="STRING" id="1802274.A3J58_03055"/>
<evidence type="ECO:0000256" key="5">
    <source>
        <dbReference type="SAM" id="MobiDB-lite"/>
    </source>
</evidence>
<proteinExistence type="inferred from homology"/>
<keyword evidence="2" id="KW-0030">Aminoacyl-tRNA synthetase</keyword>
<evidence type="ECO:0000259" key="6">
    <source>
        <dbReference type="Pfam" id="PF03129"/>
    </source>
</evidence>
<accession>A0A1G2KXZ4</accession>
<sequence>MAKPHSKTGRGDDLIRGLDCTPQDQKMRDEVRKTADGIAQFYGFETMRIAPIESTATMMPLLRAGFLDERPPVVCEIKSGESIMLLPSGVLGAVRAYFSHRMQSLPHPLKLVFEADAFSMYTKKEGYLADPYELDEAGAKDGEPGIVPRREWGLVMIGEDGPVAEAEVIQVLWKTCRELGLAHETIELRVNAVGCAHCRPSFRSALSAYFRARAARLCSRSKRDLKRAPVKILSCADERCRGIAASAPQVLDFLCERCKKQLRNLLEFFDEAKIPYFLDPGLFREGAWFGEIVFVILLRPETAEKEKEGGEGTPQGAGMLLAEGGRVSRAAELMSGKTLAAVAGTFFLDAAAGELSRRSEHKPSEGGVFFVQLGELAKRKSFEILEALREGGMDVKESLGRDSIKIQLKIAERIGARVALVLGQKEALDGTIIVREVESGIQETVPQEKLVDFLKKKLKK</sequence>
<feature type="region of interest" description="Disordered" evidence="5">
    <location>
        <begin position="1"/>
        <end position="20"/>
    </location>
</feature>
<evidence type="ECO:0000313" key="8">
    <source>
        <dbReference type="Proteomes" id="UP000178510"/>
    </source>
</evidence>
<evidence type="ECO:0000256" key="1">
    <source>
        <dbReference type="ARBA" id="ARBA00008226"/>
    </source>
</evidence>
<dbReference type="InterPro" id="IPR045864">
    <property type="entry name" value="aa-tRNA-synth_II/BPL/LPL"/>
</dbReference>
<dbReference type="Pfam" id="PF03129">
    <property type="entry name" value="HGTP_anticodon"/>
    <property type="match status" value="1"/>
</dbReference>
<dbReference type="PANTHER" id="PTHR43707">
    <property type="entry name" value="HISTIDYL-TRNA SYNTHETASE"/>
    <property type="match status" value="1"/>
</dbReference>
<gene>
    <name evidence="7" type="ORF">A3J58_03055</name>
</gene>
<dbReference type="GO" id="GO:0004821">
    <property type="term" value="F:histidine-tRNA ligase activity"/>
    <property type="evidence" value="ECO:0007669"/>
    <property type="project" value="UniProtKB-EC"/>
</dbReference>
<evidence type="ECO:0000313" key="7">
    <source>
        <dbReference type="EMBL" id="OHA04333.1"/>
    </source>
</evidence>
<dbReference type="InterPro" id="IPR036621">
    <property type="entry name" value="Anticodon-bd_dom_sf"/>
</dbReference>
<dbReference type="Proteomes" id="UP000178510">
    <property type="component" value="Unassembled WGS sequence"/>
</dbReference>
<reference evidence="7 8" key="1">
    <citation type="journal article" date="2016" name="Nat. Commun.">
        <title>Thousands of microbial genomes shed light on interconnected biogeochemical processes in an aquifer system.</title>
        <authorList>
            <person name="Anantharaman K."/>
            <person name="Brown C.T."/>
            <person name="Hug L.A."/>
            <person name="Sharon I."/>
            <person name="Castelle C.J."/>
            <person name="Probst A.J."/>
            <person name="Thomas B.C."/>
            <person name="Singh A."/>
            <person name="Wilkins M.J."/>
            <person name="Karaoz U."/>
            <person name="Brodie E.L."/>
            <person name="Williams K.H."/>
            <person name="Hubbard S.S."/>
            <person name="Banfield J.F."/>
        </authorList>
    </citation>
    <scope>NUCLEOTIDE SEQUENCE [LARGE SCALE GENOMIC DNA]</scope>
</reference>
<evidence type="ECO:0000256" key="4">
    <source>
        <dbReference type="PIRSR" id="PIRSR001549-1"/>
    </source>
</evidence>
<dbReference type="InterPro" id="IPR004516">
    <property type="entry name" value="HisRS/HisZ"/>
</dbReference>
<dbReference type="GO" id="GO:0006427">
    <property type="term" value="P:histidyl-tRNA aminoacylation"/>
    <property type="evidence" value="ECO:0007669"/>
    <property type="project" value="TreeGrafter"/>
</dbReference>
<dbReference type="PIRSF" id="PIRSF001549">
    <property type="entry name" value="His-tRNA_synth"/>
    <property type="match status" value="1"/>
</dbReference>
<feature type="binding site" evidence="4">
    <location>
        <position position="284"/>
    </location>
    <ligand>
        <name>L-histidine</name>
        <dbReference type="ChEBI" id="CHEBI:57595"/>
    </ligand>
</feature>
<comment type="caution">
    <text evidence="7">The sequence shown here is derived from an EMBL/GenBank/DDBJ whole genome shotgun (WGS) entry which is preliminary data.</text>
</comment>
<dbReference type="GO" id="GO:0000166">
    <property type="term" value="F:nucleotide binding"/>
    <property type="evidence" value="ECO:0007669"/>
    <property type="project" value="UniProtKB-KW"/>
</dbReference>
<protein>
    <recommendedName>
        <fullName evidence="3">Histidyl-tRNA synthetase</fullName>
    </recommendedName>
</protein>
<dbReference type="SUPFAM" id="SSF55681">
    <property type="entry name" value="Class II aaRS and biotin synthetases"/>
    <property type="match status" value="1"/>
</dbReference>
<dbReference type="Gene3D" id="3.40.50.800">
    <property type="entry name" value="Anticodon-binding domain"/>
    <property type="match status" value="1"/>
</dbReference>
<keyword evidence="2" id="KW-0436">Ligase</keyword>
<feature type="domain" description="Anticodon-binding" evidence="6">
    <location>
        <begin position="379"/>
        <end position="457"/>
    </location>
</feature>